<evidence type="ECO:0000256" key="1">
    <source>
        <dbReference type="SAM" id="MobiDB-lite"/>
    </source>
</evidence>
<dbReference type="VEuPathDB" id="VectorBase:HLOH_064188"/>
<feature type="compositionally biased region" description="Basic residues" evidence="1">
    <location>
        <begin position="63"/>
        <end position="77"/>
    </location>
</feature>
<feature type="compositionally biased region" description="Basic and acidic residues" evidence="1">
    <location>
        <begin position="52"/>
        <end position="61"/>
    </location>
</feature>
<feature type="compositionally biased region" description="Basic and acidic residues" evidence="1">
    <location>
        <begin position="105"/>
        <end position="120"/>
    </location>
</feature>
<name>A0A9J6FHJ9_HAELO</name>
<feature type="compositionally biased region" description="Basic residues" evidence="1">
    <location>
        <begin position="16"/>
        <end position="34"/>
    </location>
</feature>
<gene>
    <name evidence="2" type="ORF">HPB48_003758</name>
</gene>
<dbReference type="AlphaFoldDB" id="A0A9J6FHJ9"/>
<dbReference type="Proteomes" id="UP000821853">
    <property type="component" value="Chromosome 1"/>
</dbReference>
<feature type="compositionally biased region" description="Basic residues" evidence="1">
    <location>
        <begin position="89"/>
        <end position="104"/>
    </location>
</feature>
<organism evidence="2 3">
    <name type="scientific">Haemaphysalis longicornis</name>
    <name type="common">Bush tick</name>
    <dbReference type="NCBI Taxonomy" id="44386"/>
    <lineage>
        <taxon>Eukaryota</taxon>
        <taxon>Metazoa</taxon>
        <taxon>Ecdysozoa</taxon>
        <taxon>Arthropoda</taxon>
        <taxon>Chelicerata</taxon>
        <taxon>Arachnida</taxon>
        <taxon>Acari</taxon>
        <taxon>Parasitiformes</taxon>
        <taxon>Ixodida</taxon>
        <taxon>Ixodoidea</taxon>
        <taxon>Ixodidae</taxon>
        <taxon>Haemaphysalinae</taxon>
        <taxon>Haemaphysalis</taxon>
    </lineage>
</organism>
<protein>
    <submittedName>
        <fullName evidence="2">Uncharacterized protein</fullName>
    </submittedName>
</protein>
<evidence type="ECO:0000313" key="3">
    <source>
        <dbReference type="Proteomes" id="UP000821853"/>
    </source>
</evidence>
<dbReference type="EMBL" id="JABSTR010000001">
    <property type="protein sequence ID" value="KAH9361833.1"/>
    <property type="molecule type" value="Genomic_DNA"/>
</dbReference>
<sequence length="128" mass="14961">MPPACDFSSAKETPEKRKRKSGLRRRPSLLRCGRRRENNKKTVSYKKINIKGKLEKREGHSRQIGKKRAEKCRKVNKSGKGPKAWRISVLRRTHPLRPPSKKVPPHLERAETADEKEHQKQHCRRKVG</sequence>
<accession>A0A9J6FHJ9</accession>
<evidence type="ECO:0000313" key="2">
    <source>
        <dbReference type="EMBL" id="KAH9361833.1"/>
    </source>
</evidence>
<reference evidence="2 3" key="1">
    <citation type="journal article" date="2020" name="Cell">
        <title>Large-Scale Comparative Analyses of Tick Genomes Elucidate Their Genetic Diversity and Vector Capacities.</title>
        <authorList>
            <consortium name="Tick Genome and Microbiome Consortium (TIGMIC)"/>
            <person name="Jia N."/>
            <person name="Wang J."/>
            <person name="Shi W."/>
            <person name="Du L."/>
            <person name="Sun Y."/>
            <person name="Zhan W."/>
            <person name="Jiang J.F."/>
            <person name="Wang Q."/>
            <person name="Zhang B."/>
            <person name="Ji P."/>
            <person name="Bell-Sakyi L."/>
            <person name="Cui X.M."/>
            <person name="Yuan T.T."/>
            <person name="Jiang B.G."/>
            <person name="Yang W.F."/>
            <person name="Lam T.T."/>
            <person name="Chang Q.C."/>
            <person name="Ding S.J."/>
            <person name="Wang X.J."/>
            <person name="Zhu J.G."/>
            <person name="Ruan X.D."/>
            <person name="Zhao L."/>
            <person name="Wei J.T."/>
            <person name="Ye R.Z."/>
            <person name="Que T.C."/>
            <person name="Du C.H."/>
            <person name="Zhou Y.H."/>
            <person name="Cheng J.X."/>
            <person name="Dai P.F."/>
            <person name="Guo W.B."/>
            <person name="Han X.H."/>
            <person name="Huang E.J."/>
            <person name="Li L.F."/>
            <person name="Wei W."/>
            <person name="Gao Y.C."/>
            <person name="Liu J.Z."/>
            <person name="Shao H.Z."/>
            <person name="Wang X."/>
            <person name="Wang C.C."/>
            <person name="Yang T.C."/>
            <person name="Huo Q.B."/>
            <person name="Li W."/>
            <person name="Chen H.Y."/>
            <person name="Chen S.E."/>
            <person name="Zhou L.G."/>
            <person name="Ni X.B."/>
            <person name="Tian J.H."/>
            <person name="Sheng Y."/>
            <person name="Liu T."/>
            <person name="Pan Y.S."/>
            <person name="Xia L.Y."/>
            <person name="Li J."/>
            <person name="Zhao F."/>
            <person name="Cao W.C."/>
        </authorList>
    </citation>
    <scope>NUCLEOTIDE SEQUENCE [LARGE SCALE GENOMIC DNA]</scope>
    <source>
        <strain evidence="2">HaeL-2018</strain>
    </source>
</reference>
<proteinExistence type="predicted"/>
<keyword evidence="3" id="KW-1185">Reference proteome</keyword>
<comment type="caution">
    <text evidence="2">The sequence shown here is derived from an EMBL/GenBank/DDBJ whole genome shotgun (WGS) entry which is preliminary data.</text>
</comment>
<feature type="region of interest" description="Disordered" evidence="1">
    <location>
        <begin position="1"/>
        <end position="128"/>
    </location>
</feature>